<protein>
    <submittedName>
        <fullName evidence="2">Uncharacterized protein</fullName>
    </submittedName>
</protein>
<keyword evidence="3" id="KW-1185">Reference proteome</keyword>
<proteinExistence type="predicted"/>
<feature type="non-terminal residue" evidence="2">
    <location>
        <position position="114"/>
    </location>
</feature>
<dbReference type="Proteomes" id="UP000479000">
    <property type="component" value="Unassembled WGS sequence"/>
</dbReference>
<feature type="region of interest" description="Disordered" evidence="1">
    <location>
        <begin position="43"/>
        <end position="114"/>
    </location>
</feature>
<evidence type="ECO:0000313" key="2">
    <source>
        <dbReference type="EMBL" id="CAB0004497.1"/>
    </source>
</evidence>
<reference evidence="2 3" key="1">
    <citation type="submission" date="2020-02" db="EMBL/GenBank/DDBJ databases">
        <authorList>
            <person name="Ferguson B K."/>
        </authorList>
    </citation>
    <scope>NUCLEOTIDE SEQUENCE [LARGE SCALE GENOMIC DNA]</scope>
</reference>
<dbReference type="AlphaFoldDB" id="A0A6H5GKI5"/>
<gene>
    <name evidence="2" type="ORF">NTEN_LOCUS9974</name>
</gene>
<evidence type="ECO:0000256" key="1">
    <source>
        <dbReference type="SAM" id="MobiDB-lite"/>
    </source>
</evidence>
<accession>A0A6H5GKI5</accession>
<feature type="compositionally biased region" description="Basic residues" evidence="1">
    <location>
        <begin position="93"/>
        <end position="106"/>
    </location>
</feature>
<feature type="compositionally biased region" description="Polar residues" evidence="1">
    <location>
        <begin position="70"/>
        <end position="80"/>
    </location>
</feature>
<feature type="compositionally biased region" description="Basic residues" evidence="1">
    <location>
        <begin position="50"/>
        <end position="59"/>
    </location>
</feature>
<dbReference type="EMBL" id="CADCXU010015047">
    <property type="protein sequence ID" value="CAB0004497.1"/>
    <property type="molecule type" value="Genomic_DNA"/>
</dbReference>
<sequence>MTRCRHEVLHRKSTLLQMMAAWAGLLCRAPVVLLGTAKTGERGADCELRGRHRRQRGRHRSDTNADIALTQRNTTRQTRVGQRHCQRTEKLRFNRRSLRRQQKQKSKLSSQSLA</sequence>
<name>A0A6H5GKI5_9HEMI</name>
<organism evidence="2 3">
    <name type="scientific">Nesidiocoris tenuis</name>
    <dbReference type="NCBI Taxonomy" id="355587"/>
    <lineage>
        <taxon>Eukaryota</taxon>
        <taxon>Metazoa</taxon>
        <taxon>Ecdysozoa</taxon>
        <taxon>Arthropoda</taxon>
        <taxon>Hexapoda</taxon>
        <taxon>Insecta</taxon>
        <taxon>Pterygota</taxon>
        <taxon>Neoptera</taxon>
        <taxon>Paraneoptera</taxon>
        <taxon>Hemiptera</taxon>
        <taxon>Heteroptera</taxon>
        <taxon>Panheteroptera</taxon>
        <taxon>Cimicomorpha</taxon>
        <taxon>Miridae</taxon>
        <taxon>Dicyphina</taxon>
        <taxon>Nesidiocoris</taxon>
    </lineage>
</organism>
<evidence type="ECO:0000313" key="3">
    <source>
        <dbReference type="Proteomes" id="UP000479000"/>
    </source>
</evidence>